<protein>
    <recommendedName>
        <fullName evidence="1">PH domain-containing protein</fullName>
    </recommendedName>
</protein>
<dbReference type="Proteomes" id="UP001168821">
    <property type="component" value="Unassembled WGS sequence"/>
</dbReference>
<gene>
    <name evidence="2" type="ORF">Zmor_002284</name>
</gene>
<organism evidence="2 3">
    <name type="scientific">Zophobas morio</name>
    <dbReference type="NCBI Taxonomy" id="2755281"/>
    <lineage>
        <taxon>Eukaryota</taxon>
        <taxon>Metazoa</taxon>
        <taxon>Ecdysozoa</taxon>
        <taxon>Arthropoda</taxon>
        <taxon>Hexapoda</taxon>
        <taxon>Insecta</taxon>
        <taxon>Pterygota</taxon>
        <taxon>Neoptera</taxon>
        <taxon>Endopterygota</taxon>
        <taxon>Coleoptera</taxon>
        <taxon>Polyphaga</taxon>
        <taxon>Cucujiformia</taxon>
        <taxon>Tenebrionidae</taxon>
        <taxon>Zophobas</taxon>
    </lineage>
</organism>
<dbReference type="GO" id="GO:0000281">
    <property type="term" value="P:mitotic cytokinesis"/>
    <property type="evidence" value="ECO:0007669"/>
    <property type="project" value="TreeGrafter"/>
</dbReference>
<accession>A0AA38J0M3</accession>
<dbReference type="SMART" id="SM00233">
    <property type="entry name" value="PH"/>
    <property type="match status" value="1"/>
</dbReference>
<dbReference type="PANTHER" id="PTHR21538:SF23">
    <property type="entry name" value="ANILLIN"/>
    <property type="match status" value="1"/>
</dbReference>
<evidence type="ECO:0000313" key="2">
    <source>
        <dbReference type="EMBL" id="KAJ3666855.1"/>
    </source>
</evidence>
<dbReference type="AlphaFoldDB" id="A0AA38J0M3"/>
<dbReference type="InterPro" id="IPR051364">
    <property type="entry name" value="Cytokinesis/Rho-signaling"/>
</dbReference>
<keyword evidence="3" id="KW-1185">Reference proteome</keyword>
<name>A0AA38J0M3_9CUCU</name>
<comment type="caution">
    <text evidence="2">The sequence shown here is derived from an EMBL/GenBank/DDBJ whole genome shotgun (WGS) entry which is preliminary data.</text>
</comment>
<dbReference type="Pfam" id="PF00169">
    <property type="entry name" value="PH"/>
    <property type="match status" value="1"/>
</dbReference>
<dbReference type="EMBL" id="JALNTZ010000001">
    <property type="protein sequence ID" value="KAJ3666855.1"/>
    <property type="molecule type" value="Genomic_DNA"/>
</dbReference>
<dbReference type="GO" id="GO:0005826">
    <property type="term" value="C:actomyosin contractile ring"/>
    <property type="evidence" value="ECO:0007669"/>
    <property type="project" value="TreeGrafter"/>
</dbReference>
<evidence type="ECO:0000313" key="3">
    <source>
        <dbReference type="Proteomes" id="UP001168821"/>
    </source>
</evidence>
<dbReference type="SUPFAM" id="SSF50729">
    <property type="entry name" value="PH domain-like"/>
    <property type="match status" value="1"/>
</dbReference>
<dbReference type="GO" id="GO:0000915">
    <property type="term" value="P:actomyosin contractile ring assembly"/>
    <property type="evidence" value="ECO:0007669"/>
    <property type="project" value="TreeGrafter"/>
</dbReference>
<proteinExistence type="predicted"/>
<dbReference type="GO" id="GO:0031106">
    <property type="term" value="P:septin ring organization"/>
    <property type="evidence" value="ECO:0007669"/>
    <property type="project" value="TreeGrafter"/>
</dbReference>
<feature type="domain" description="PH" evidence="1">
    <location>
        <begin position="146"/>
        <end position="247"/>
    </location>
</feature>
<evidence type="ECO:0000259" key="1">
    <source>
        <dbReference type="SMART" id="SM00233"/>
    </source>
</evidence>
<dbReference type="Gene3D" id="2.30.29.30">
    <property type="entry name" value="Pleckstrin-homology domain (PH domain)/Phosphotyrosine-binding domain (PTB)"/>
    <property type="match status" value="1"/>
</dbReference>
<dbReference type="InterPro" id="IPR011993">
    <property type="entry name" value="PH-like_dom_sf"/>
</dbReference>
<dbReference type="InterPro" id="IPR001849">
    <property type="entry name" value="PH_domain"/>
</dbReference>
<dbReference type="PANTHER" id="PTHR21538">
    <property type="entry name" value="ANILLIN/RHOTEKIN RTKN"/>
    <property type="match status" value="1"/>
</dbReference>
<reference evidence="2" key="1">
    <citation type="journal article" date="2023" name="G3 (Bethesda)">
        <title>Whole genome assemblies of Zophobas morio and Tenebrio molitor.</title>
        <authorList>
            <person name="Kaur S."/>
            <person name="Stinson S.A."/>
            <person name="diCenzo G.C."/>
        </authorList>
    </citation>
    <scope>NUCLEOTIDE SEQUENCE</scope>
    <source>
        <strain evidence="2">QUZm001</strain>
    </source>
</reference>
<sequence length="259" mass="30311">MKYCTRSRSDDYEEYFLCTFNLKGNSSIFFSKICQTDSRGNNNFNVDYTFNNLFNDFEILLTIYILKVPKQNFARRCLEKIFRLFIAKRFPVNDIVSRDSLFNSWREVTVKIGDINETKEVVLGVYKSTFCNLTVDVSAEVDLSNFCQKGWLDFSHNGLFWQQKWCVLRGTQIVCYDSPNDTVPKARVDLNMCTSIRVIARSHASRDQVIKLEVQSGSSRRWCFFMCAKSSGEFYKWKVLQNLVPMLKCWREAGCLVFK</sequence>